<feature type="region of interest" description="Disordered" evidence="1">
    <location>
        <begin position="1"/>
        <end position="21"/>
    </location>
</feature>
<comment type="caution">
    <text evidence="2">The sequence shown here is derived from an EMBL/GenBank/DDBJ whole genome shotgun (WGS) entry which is preliminary data.</text>
</comment>
<evidence type="ECO:0000313" key="2">
    <source>
        <dbReference type="EMBL" id="MCJ8501667.1"/>
    </source>
</evidence>
<keyword evidence="3" id="KW-1185">Reference proteome</keyword>
<gene>
    <name evidence="2" type="ORF">MRX98_13875</name>
</gene>
<name>A0AA41R486_9BACT</name>
<protein>
    <submittedName>
        <fullName evidence="2">Uncharacterized protein</fullName>
    </submittedName>
</protein>
<proteinExistence type="predicted"/>
<dbReference type="RefSeq" id="WP_246910219.1">
    <property type="nucleotide sequence ID" value="NZ_JALJRB010000016.1"/>
</dbReference>
<dbReference type="Proteomes" id="UP001165427">
    <property type="component" value="Unassembled WGS sequence"/>
</dbReference>
<dbReference type="AlphaFoldDB" id="A0AA41R486"/>
<accession>A0AA41R486</accession>
<dbReference type="EMBL" id="JALJRB010000016">
    <property type="protein sequence ID" value="MCJ8501667.1"/>
    <property type="molecule type" value="Genomic_DNA"/>
</dbReference>
<organism evidence="2 3">
    <name type="scientific">Desulfatitalea alkaliphila</name>
    <dbReference type="NCBI Taxonomy" id="2929485"/>
    <lineage>
        <taxon>Bacteria</taxon>
        <taxon>Pseudomonadati</taxon>
        <taxon>Thermodesulfobacteriota</taxon>
        <taxon>Desulfobacteria</taxon>
        <taxon>Desulfobacterales</taxon>
        <taxon>Desulfosarcinaceae</taxon>
        <taxon>Desulfatitalea</taxon>
    </lineage>
</organism>
<evidence type="ECO:0000256" key="1">
    <source>
        <dbReference type="SAM" id="MobiDB-lite"/>
    </source>
</evidence>
<sequence length="53" mass="5575">MSDQEDRSISCEMDTSDGESQSDLTCCYTMDASGDAQPLDAAAADDCCCCCCC</sequence>
<evidence type="ECO:0000313" key="3">
    <source>
        <dbReference type="Proteomes" id="UP001165427"/>
    </source>
</evidence>
<reference evidence="2" key="1">
    <citation type="submission" date="2022-04" db="EMBL/GenBank/DDBJ databases">
        <title>Desulfatitalea alkaliphila sp. nov., a novel anaerobic sulfate-reducing bacterium isolated from terrestrial mud volcano, Taman Peninsula, Russia.</title>
        <authorList>
            <person name="Khomyakova M.A."/>
            <person name="Merkel A.Y."/>
            <person name="Slobodkin A.I."/>
        </authorList>
    </citation>
    <scope>NUCLEOTIDE SEQUENCE</scope>
    <source>
        <strain evidence="2">M08but</strain>
    </source>
</reference>